<accession>A0A7W9WP51</accession>
<dbReference type="Proteomes" id="UP000571554">
    <property type="component" value="Unassembled WGS sequence"/>
</dbReference>
<keyword evidence="3" id="KW-1185">Reference proteome</keyword>
<comment type="caution">
    <text evidence="2">The sequence shown here is derived from an EMBL/GenBank/DDBJ whole genome shotgun (WGS) entry which is preliminary data.</text>
</comment>
<dbReference type="AlphaFoldDB" id="A0A7W9WP51"/>
<proteinExistence type="predicted"/>
<dbReference type="EMBL" id="JACHBW010000001">
    <property type="protein sequence ID" value="MBB6100725.1"/>
    <property type="molecule type" value="Genomic_DNA"/>
</dbReference>
<feature type="compositionally biased region" description="Basic residues" evidence="1">
    <location>
        <begin position="31"/>
        <end position="44"/>
    </location>
</feature>
<feature type="region of interest" description="Disordered" evidence="1">
    <location>
        <begin position="1"/>
        <end position="62"/>
    </location>
</feature>
<feature type="compositionally biased region" description="Basic and acidic residues" evidence="1">
    <location>
        <begin position="1"/>
        <end position="13"/>
    </location>
</feature>
<evidence type="ECO:0000256" key="1">
    <source>
        <dbReference type="SAM" id="MobiDB-lite"/>
    </source>
</evidence>
<organism evidence="2 3">
    <name type="scientific">Paraburkholderia bannensis</name>
    <dbReference type="NCBI Taxonomy" id="765414"/>
    <lineage>
        <taxon>Bacteria</taxon>
        <taxon>Pseudomonadati</taxon>
        <taxon>Pseudomonadota</taxon>
        <taxon>Betaproteobacteria</taxon>
        <taxon>Burkholderiales</taxon>
        <taxon>Burkholderiaceae</taxon>
        <taxon>Paraburkholderia</taxon>
    </lineage>
</organism>
<sequence length="112" mass="12613">MKRSSQELGEKRFRALQTDRNPRRTSSGARRASRKPAPPRRSTKTRAQAGKPRRMGKHDHLHIFFHPDYDRRLWHRTRSADPAQNDTQALAGLLALPCGAAGLPPVGNFTPP</sequence>
<reference evidence="2 3" key="1">
    <citation type="submission" date="2020-08" db="EMBL/GenBank/DDBJ databases">
        <title>Above-ground endophytic microbial communities from plants in different locations in the United States.</title>
        <authorList>
            <person name="Frank C."/>
        </authorList>
    </citation>
    <scope>NUCLEOTIDE SEQUENCE [LARGE SCALE GENOMIC DNA]</scope>
    <source>
        <strain evidence="2 3">WP4_2_2</strain>
    </source>
</reference>
<evidence type="ECO:0000313" key="2">
    <source>
        <dbReference type="EMBL" id="MBB6100725.1"/>
    </source>
</evidence>
<feature type="compositionally biased region" description="Basic residues" evidence="1">
    <location>
        <begin position="51"/>
        <end position="60"/>
    </location>
</feature>
<name>A0A7W9WP51_9BURK</name>
<evidence type="ECO:0000313" key="3">
    <source>
        <dbReference type="Proteomes" id="UP000571554"/>
    </source>
</evidence>
<gene>
    <name evidence="2" type="ORF">F4827_000529</name>
</gene>
<protein>
    <submittedName>
        <fullName evidence="2">Uncharacterized protein</fullName>
    </submittedName>
</protein>